<evidence type="ECO:0000256" key="8">
    <source>
        <dbReference type="SAM" id="MobiDB-lite"/>
    </source>
</evidence>
<keyword evidence="11" id="KW-1185">Reference proteome</keyword>
<dbReference type="PANTHER" id="PTHR31313:SF81">
    <property type="entry name" value="TY1 ENHANCER ACTIVATOR"/>
    <property type="match status" value="1"/>
</dbReference>
<evidence type="ECO:0000256" key="2">
    <source>
        <dbReference type="ARBA" id="ARBA00022723"/>
    </source>
</evidence>
<dbReference type="SUPFAM" id="SSF57701">
    <property type="entry name" value="Zn2/Cys6 DNA-binding domain"/>
    <property type="match status" value="1"/>
</dbReference>
<sequence length="805" mass="91435">MSSSEKKKLSCSNCRKIKRKCDGGHPCSSCAKRNAPCDYNTTDRRSQRYSVGYIKSLETNNDVLEGALAELVALRDEPEELLAKLESLSTSFPKKVEKPEGSPEEVDIEEEFVVVKSDKGSERPYVTEKDQYFGAGSVYGGRAPTQEQEPLLATKSDTNGQEIGVVTIERDFDYVAGLVRSFFDNQFYGTHHTLFDRNRILTELENRNFSGPFLNKELVYAICANCEQLSYAEADAYCDYVLKDLFLKSLALSIAVSQCYTLLALHCASKGQISKAWLFAGIGIRVGLDVGFDMCHGENPCPVLNRCYMGSIIIDQYLAMSLGRRSTLLLNNISVLRLDGESDSDYLTMKYAVEFIEMTRHMIRLTYQPVTFDKDPKVNYLLKFNRLKIFNMKLLKWKQNLDPVCSWLYTSLKNSKNLANENHTLKFLYYYMLIFLNKPFLHVPKQHSTVYVIEEMAKEVYLIINLKLQRINERTGLNIFSHESSESGILTSNTKFCSASMDICVVMLLTNVLMALMTSQPEHYIHLEKHFKTFAHYINYINLRKYDAAEKPMAVLLRKFEEFKAKLRVEGANSDESSSDNEHTMSKGEEASDVTSRSTPPSSDYSSSDHHNPVVENMRGFQLVPISGEVWNASRPPTEMQPNLQAATVVTAGQGEGSFAFDPWWQHVGEASRPQNFSTGVEQDRDVTFNGNAQFSTIPLPPQPNFQQEQFYAQYQPSVVPNLSSFAQYQPAVNSGTADQFASAIPAYDQQSVYSYDHLPKSKDPLDQVFNLLFSNTGEEFSTERDRLNWNEMFTRQYSEGPRWS</sequence>
<dbReference type="InterPro" id="IPR051615">
    <property type="entry name" value="Transcr_Regulatory_Elem"/>
</dbReference>
<reference evidence="11" key="1">
    <citation type="submission" date="2019-03" db="EMBL/GenBank/DDBJ databases">
        <title>Snf2 controls pulcherriminic acid biosynthesis and connects pigmentation and antifungal activity of the yeast Metschnikowia pulcherrima.</title>
        <authorList>
            <person name="Gore-Lloyd D."/>
            <person name="Sumann I."/>
            <person name="Brachmann A.O."/>
            <person name="Schneeberger K."/>
            <person name="Ortiz-Merino R.A."/>
            <person name="Moreno-Beltran M."/>
            <person name="Schlaefli M."/>
            <person name="Kirner P."/>
            <person name="Santos Kron A."/>
            <person name="Wolfe K.H."/>
            <person name="Piel J."/>
            <person name="Ahrens C.H."/>
            <person name="Henk D."/>
            <person name="Freimoser F.M."/>
        </authorList>
    </citation>
    <scope>NUCLEOTIDE SEQUENCE [LARGE SCALE GENOMIC DNA]</scope>
    <source>
        <strain evidence="11">APC 1.2</strain>
    </source>
</reference>
<dbReference type="STRING" id="2163413.A0A4P6XL20"/>
<dbReference type="GO" id="GO:0008270">
    <property type="term" value="F:zinc ion binding"/>
    <property type="evidence" value="ECO:0007669"/>
    <property type="project" value="InterPro"/>
</dbReference>
<dbReference type="PANTHER" id="PTHR31313">
    <property type="entry name" value="TY1 ENHANCER ACTIVATOR"/>
    <property type="match status" value="1"/>
</dbReference>
<dbReference type="PROSITE" id="PS00463">
    <property type="entry name" value="ZN2_CY6_FUNGAL_1"/>
    <property type="match status" value="1"/>
</dbReference>
<dbReference type="GO" id="GO:0005634">
    <property type="term" value="C:nucleus"/>
    <property type="evidence" value="ECO:0007669"/>
    <property type="project" value="UniProtKB-SubCell"/>
</dbReference>
<name>A0A4P6XL20_9ASCO</name>
<dbReference type="CDD" id="cd12148">
    <property type="entry name" value="fungal_TF_MHR"/>
    <property type="match status" value="1"/>
</dbReference>
<dbReference type="CDD" id="cd00067">
    <property type="entry name" value="GAL4"/>
    <property type="match status" value="1"/>
</dbReference>
<dbReference type="AlphaFoldDB" id="A0A4P6XL20"/>
<comment type="subcellular location">
    <subcellularLocation>
        <location evidence="1">Nucleus</location>
    </subcellularLocation>
</comment>
<dbReference type="PROSITE" id="PS50048">
    <property type="entry name" value="ZN2_CY6_FUNGAL_2"/>
    <property type="match status" value="1"/>
</dbReference>
<evidence type="ECO:0000313" key="11">
    <source>
        <dbReference type="Proteomes" id="UP000292447"/>
    </source>
</evidence>
<dbReference type="Proteomes" id="UP000292447">
    <property type="component" value="Chromosome II"/>
</dbReference>
<keyword evidence="3" id="KW-0862">Zinc</keyword>
<evidence type="ECO:0000256" key="6">
    <source>
        <dbReference type="ARBA" id="ARBA00023163"/>
    </source>
</evidence>
<dbReference type="InterPro" id="IPR001138">
    <property type="entry name" value="Zn2Cys6_DnaBD"/>
</dbReference>
<feature type="compositionally biased region" description="Basic and acidic residues" evidence="8">
    <location>
        <begin position="580"/>
        <end position="590"/>
    </location>
</feature>
<evidence type="ECO:0000256" key="7">
    <source>
        <dbReference type="ARBA" id="ARBA00023242"/>
    </source>
</evidence>
<dbReference type="Gene3D" id="4.10.240.10">
    <property type="entry name" value="Zn(2)-C6 fungal-type DNA-binding domain"/>
    <property type="match status" value="1"/>
</dbReference>
<dbReference type="GO" id="GO:0000981">
    <property type="term" value="F:DNA-binding transcription factor activity, RNA polymerase II-specific"/>
    <property type="evidence" value="ECO:0007669"/>
    <property type="project" value="InterPro"/>
</dbReference>
<dbReference type="SMART" id="SM00066">
    <property type="entry name" value="GAL4"/>
    <property type="match status" value="1"/>
</dbReference>
<evidence type="ECO:0000256" key="3">
    <source>
        <dbReference type="ARBA" id="ARBA00022833"/>
    </source>
</evidence>
<dbReference type="InterPro" id="IPR036864">
    <property type="entry name" value="Zn2-C6_fun-type_DNA-bd_sf"/>
</dbReference>
<gene>
    <name evidence="10" type="primary">MPUL0B04150</name>
    <name evidence="10" type="ORF">METSCH_B04150</name>
</gene>
<keyword evidence="2" id="KW-0479">Metal-binding</keyword>
<evidence type="ECO:0000256" key="1">
    <source>
        <dbReference type="ARBA" id="ARBA00004123"/>
    </source>
</evidence>
<dbReference type="EMBL" id="CP034457">
    <property type="protein sequence ID" value="QBM87215.1"/>
    <property type="molecule type" value="Genomic_DNA"/>
</dbReference>
<protein>
    <submittedName>
        <fullName evidence="10">Zn(2)-Cys(6) binuclear cluster domain-containing protein</fullName>
    </submittedName>
</protein>
<feature type="region of interest" description="Disordered" evidence="8">
    <location>
        <begin position="569"/>
        <end position="612"/>
    </location>
</feature>
<organism evidence="10 11">
    <name type="scientific">Metschnikowia aff. pulcherrima</name>
    <dbReference type="NCBI Taxonomy" id="2163413"/>
    <lineage>
        <taxon>Eukaryota</taxon>
        <taxon>Fungi</taxon>
        <taxon>Dikarya</taxon>
        <taxon>Ascomycota</taxon>
        <taxon>Saccharomycotina</taxon>
        <taxon>Pichiomycetes</taxon>
        <taxon>Metschnikowiaceae</taxon>
        <taxon>Metschnikowia</taxon>
    </lineage>
</organism>
<keyword evidence="4" id="KW-0805">Transcription regulation</keyword>
<evidence type="ECO:0000256" key="5">
    <source>
        <dbReference type="ARBA" id="ARBA00023125"/>
    </source>
</evidence>
<feature type="domain" description="Zn(2)-C6 fungal-type" evidence="9">
    <location>
        <begin position="10"/>
        <end position="39"/>
    </location>
</feature>
<proteinExistence type="predicted"/>
<keyword evidence="5" id="KW-0238">DNA-binding</keyword>
<evidence type="ECO:0000259" key="9">
    <source>
        <dbReference type="PROSITE" id="PS50048"/>
    </source>
</evidence>
<dbReference type="GO" id="GO:0003677">
    <property type="term" value="F:DNA binding"/>
    <property type="evidence" value="ECO:0007669"/>
    <property type="project" value="UniProtKB-KW"/>
</dbReference>
<dbReference type="Pfam" id="PF00172">
    <property type="entry name" value="Zn_clus"/>
    <property type="match status" value="1"/>
</dbReference>
<evidence type="ECO:0000256" key="4">
    <source>
        <dbReference type="ARBA" id="ARBA00023015"/>
    </source>
</evidence>
<accession>A0A4P6XL20</accession>
<keyword evidence="6" id="KW-0804">Transcription</keyword>
<keyword evidence="7" id="KW-0539">Nucleus</keyword>
<evidence type="ECO:0000313" key="10">
    <source>
        <dbReference type="EMBL" id="QBM87215.1"/>
    </source>
</evidence>
<feature type="compositionally biased region" description="Low complexity" evidence="8">
    <location>
        <begin position="595"/>
        <end position="606"/>
    </location>
</feature>